<comment type="caution">
    <text evidence="1">The sequence shown here is derived from an EMBL/GenBank/DDBJ whole genome shotgun (WGS) entry which is preliminary data.</text>
</comment>
<name>A0A813BNB4_9DINO</name>
<accession>A0A813BNB4</accession>
<dbReference type="Proteomes" id="UP000601435">
    <property type="component" value="Unassembled WGS sequence"/>
</dbReference>
<evidence type="ECO:0000313" key="1">
    <source>
        <dbReference type="EMBL" id="CAE7912561.1"/>
    </source>
</evidence>
<dbReference type="OrthoDB" id="440078at2759"/>
<reference evidence="1" key="1">
    <citation type="submission" date="2021-02" db="EMBL/GenBank/DDBJ databases">
        <authorList>
            <person name="Dougan E. K."/>
            <person name="Rhodes N."/>
            <person name="Thang M."/>
            <person name="Chan C."/>
        </authorList>
    </citation>
    <scope>NUCLEOTIDE SEQUENCE</scope>
</reference>
<protein>
    <submittedName>
        <fullName evidence="1">Ubr3 protein</fullName>
    </submittedName>
</protein>
<organism evidence="1 2">
    <name type="scientific">Symbiodinium necroappetens</name>
    <dbReference type="NCBI Taxonomy" id="1628268"/>
    <lineage>
        <taxon>Eukaryota</taxon>
        <taxon>Sar</taxon>
        <taxon>Alveolata</taxon>
        <taxon>Dinophyceae</taxon>
        <taxon>Suessiales</taxon>
        <taxon>Symbiodiniaceae</taxon>
        <taxon>Symbiodinium</taxon>
    </lineage>
</organism>
<proteinExistence type="predicted"/>
<keyword evidence="2" id="KW-1185">Reference proteome</keyword>
<dbReference type="AlphaFoldDB" id="A0A813BNB4"/>
<evidence type="ECO:0000313" key="2">
    <source>
        <dbReference type="Proteomes" id="UP000601435"/>
    </source>
</evidence>
<dbReference type="EMBL" id="CAJNJA010074435">
    <property type="protein sequence ID" value="CAE7912561.1"/>
    <property type="molecule type" value="Genomic_DNA"/>
</dbReference>
<sequence length="200" mass="22166">MFGDLHQQWLRRVHEWDLVPRLLRNVATSSEVPLLCDEEVADHREDLRLFLSSKGLECFFTVPSGQPLALHLLRGMLTLPDDVDAELAVQLERGVGILDTISASGVWRPVEVPERFLVELLSWQEPWSSGRQDPDTVLQLVQEDVDLGFAEWLPGGLAEARVRFGAACPAGRLGLVKQDGSAPRLVGDSAVSGKLPLLDW</sequence>
<gene>
    <name evidence="1" type="primary">Ubr3</name>
    <name evidence="1" type="ORF">SNEC2469_LOCUS31132</name>
</gene>